<organism evidence="1 2">
    <name type="scientific">Dallia pectoralis</name>
    <name type="common">Alaska blackfish</name>
    <dbReference type="NCBI Taxonomy" id="75939"/>
    <lineage>
        <taxon>Eukaryota</taxon>
        <taxon>Metazoa</taxon>
        <taxon>Chordata</taxon>
        <taxon>Craniata</taxon>
        <taxon>Vertebrata</taxon>
        <taxon>Euteleostomi</taxon>
        <taxon>Actinopterygii</taxon>
        <taxon>Neopterygii</taxon>
        <taxon>Teleostei</taxon>
        <taxon>Protacanthopterygii</taxon>
        <taxon>Esociformes</taxon>
        <taxon>Umbridae</taxon>
        <taxon>Dallia</taxon>
    </lineage>
</organism>
<dbReference type="Proteomes" id="UP001157502">
    <property type="component" value="Chromosome 14"/>
</dbReference>
<proteinExistence type="predicted"/>
<keyword evidence="2" id="KW-1185">Reference proteome</keyword>
<dbReference type="EMBL" id="CM055741">
    <property type="protein sequence ID" value="KAJ8001977.1"/>
    <property type="molecule type" value="Genomic_DNA"/>
</dbReference>
<reference evidence="1" key="1">
    <citation type="submission" date="2021-05" db="EMBL/GenBank/DDBJ databases">
        <authorList>
            <person name="Pan Q."/>
            <person name="Jouanno E."/>
            <person name="Zahm M."/>
            <person name="Klopp C."/>
            <person name="Cabau C."/>
            <person name="Louis A."/>
            <person name="Berthelot C."/>
            <person name="Parey E."/>
            <person name="Roest Crollius H."/>
            <person name="Montfort J."/>
            <person name="Robinson-Rechavi M."/>
            <person name="Bouchez O."/>
            <person name="Lampietro C."/>
            <person name="Lopez Roques C."/>
            <person name="Donnadieu C."/>
            <person name="Postlethwait J."/>
            <person name="Bobe J."/>
            <person name="Dillon D."/>
            <person name="Chandos A."/>
            <person name="von Hippel F."/>
            <person name="Guiguen Y."/>
        </authorList>
    </citation>
    <scope>NUCLEOTIDE SEQUENCE</scope>
    <source>
        <strain evidence="1">YG-Jan2019</strain>
    </source>
</reference>
<evidence type="ECO:0000313" key="1">
    <source>
        <dbReference type="EMBL" id="KAJ8001977.1"/>
    </source>
</evidence>
<accession>A0ACC2GEP0</accession>
<gene>
    <name evidence="1" type="ORF">DPEC_G00175020</name>
</gene>
<name>A0ACC2GEP0_DALPE</name>
<evidence type="ECO:0000313" key="2">
    <source>
        <dbReference type="Proteomes" id="UP001157502"/>
    </source>
</evidence>
<sequence length="99" mass="11180">MYHNIYWMYPSLNAWLQAGGRRLLTLAQEMVRETPSLLTGEHWAQVRIFQQHVGWEGSPPGWLHMSSSDMSFCIFTIIPGSPAGSRCRGCVVEDTEAPV</sequence>
<comment type="caution">
    <text evidence="1">The sequence shown here is derived from an EMBL/GenBank/DDBJ whole genome shotgun (WGS) entry which is preliminary data.</text>
</comment>
<protein>
    <submittedName>
        <fullName evidence="1">Uncharacterized protein</fullName>
    </submittedName>
</protein>